<dbReference type="InterPro" id="IPR036138">
    <property type="entry name" value="PBP_dimer_sf"/>
</dbReference>
<dbReference type="InterPro" id="IPR005311">
    <property type="entry name" value="PBP_dimer"/>
</dbReference>
<evidence type="ECO:0000256" key="10">
    <source>
        <dbReference type="SAM" id="Phobius"/>
    </source>
</evidence>
<reference evidence="13 14" key="1">
    <citation type="journal article" date="2012" name="PLoS ONE">
        <title>Functional divergence in the genus oenococcus as predicted by genome sequencing of the newly-described species, Oenococcus kitaharae.</title>
        <authorList>
            <person name="Borneman A.R."/>
            <person name="McCarthy J.M."/>
            <person name="Chambers P.J."/>
            <person name="Bartowsky E.J."/>
        </authorList>
    </citation>
    <scope>NUCLEOTIDE SEQUENCE [LARGE SCALE GENOMIC DNA]</scope>
    <source>
        <strain evidence="14">DSM17330</strain>
    </source>
</reference>
<keyword evidence="9" id="KW-0961">Cell wall biogenesis/degradation</keyword>
<keyword evidence="5" id="KW-0133">Cell shape</keyword>
<accession>G9WJU0</accession>
<dbReference type="PANTHER" id="PTHR30627">
    <property type="entry name" value="PEPTIDOGLYCAN D,D-TRANSPEPTIDASE"/>
    <property type="match status" value="1"/>
</dbReference>
<dbReference type="STRING" id="336988.NT96_07380"/>
<evidence type="ECO:0000256" key="2">
    <source>
        <dbReference type="ARBA" id="ARBA00007171"/>
    </source>
</evidence>
<evidence type="ECO:0000256" key="7">
    <source>
        <dbReference type="ARBA" id="ARBA00022989"/>
    </source>
</evidence>
<dbReference type="GO" id="GO:0009252">
    <property type="term" value="P:peptidoglycan biosynthetic process"/>
    <property type="evidence" value="ECO:0007669"/>
    <property type="project" value="UniProtKB-KW"/>
</dbReference>
<dbReference type="GO" id="GO:0008360">
    <property type="term" value="P:regulation of cell shape"/>
    <property type="evidence" value="ECO:0007669"/>
    <property type="project" value="UniProtKB-KW"/>
</dbReference>
<dbReference type="PANTHER" id="PTHR30627:SF2">
    <property type="entry name" value="PEPTIDOGLYCAN D,D-TRANSPEPTIDASE MRDA"/>
    <property type="match status" value="1"/>
</dbReference>
<sequence>MRLIWTLKVINKPEFQNFNKKTNRQDNRSIIPTRLNILLGLSAFLLAALVVRLAVLTLVSGNSYLAMINRTDTTVETTEAPRGLIYDSTGQLLVGNRSIPSVSFERLPQISASEIYKTAGRLSQYLALGARNVTQRQQIDYFLADARNNRQTVKNLKLSARRLNKLSNAEVYQREVQYLVKRNFSLPANELNSVAIYTRMMQTTNLTTGTIKSDNVSDQEISEIGERLAEFPGIRINQGWVRDYPNQQALRTVLGNLSGSNGLPETRVNTFLSQGYSRADNVGISGLEMQYEQTLRGISRQTRMTTNSQNQIIGSRVIQRGQAGHNLQLTINAKFQNDVSNIIRSNILSDLSTGGYGVVMNPYTGGVYAMAGWDRDNQTGALTQNDMATIQDPIVMGSAVKPAMVATALQAGIITPQNSTQDDQAIRLAASNPIFSYFNPSGRMIPLDARQALENSSNTYMVQLALKMNGTPYSPGMRLPVSPTIWQRMRNGFGQFGLGSRTGIDLPGETPGYRGRITGPQATSFVDEAFGQYDTYSVIQMARFASVIANGGYLVQPQVVASVLKSGRNGTKPSVASSIRPNVQGSVHLTPAQWDVIKGGMWDVANGSSPYNTGGRLIHALNPKVAAKTGTAETFTNGQRTQNDTLIMYSPVAPFAIALAYPGDKIGSYGNVEKAASDIYNAFWRDVMPKP</sequence>
<evidence type="ECO:0000256" key="4">
    <source>
        <dbReference type="ARBA" id="ARBA00022692"/>
    </source>
</evidence>
<evidence type="ECO:0000313" key="14">
    <source>
        <dbReference type="Proteomes" id="UP000004959"/>
    </source>
</evidence>
<dbReference type="GO" id="GO:0071972">
    <property type="term" value="F:peptidoglycan L,D-transpeptidase activity"/>
    <property type="evidence" value="ECO:0007669"/>
    <property type="project" value="TreeGrafter"/>
</dbReference>
<dbReference type="SUPFAM" id="SSF56601">
    <property type="entry name" value="beta-lactamase/transpeptidase-like"/>
    <property type="match status" value="1"/>
</dbReference>
<dbReference type="InterPro" id="IPR050515">
    <property type="entry name" value="Beta-lactam/transpept"/>
</dbReference>
<dbReference type="Gene3D" id="3.40.710.10">
    <property type="entry name" value="DD-peptidase/beta-lactamase superfamily"/>
    <property type="match status" value="1"/>
</dbReference>
<dbReference type="GO" id="GO:0071555">
    <property type="term" value="P:cell wall organization"/>
    <property type="evidence" value="ECO:0007669"/>
    <property type="project" value="UniProtKB-KW"/>
</dbReference>
<protein>
    <submittedName>
        <fullName evidence="13">Penicillin-binding protein 2B</fullName>
    </submittedName>
</protein>
<evidence type="ECO:0000259" key="11">
    <source>
        <dbReference type="Pfam" id="PF00905"/>
    </source>
</evidence>
<dbReference type="InterPro" id="IPR012338">
    <property type="entry name" value="Beta-lactam/transpept-like"/>
</dbReference>
<keyword evidence="14" id="KW-1185">Reference proteome</keyword>
<dbReference type="GO" id="GO:0008658">
    <property type="term" value="F:penicillin binding"/>
    <property type="evidence" value="ECO:0007669"/>
    <property type="project" value="InterPro"/>
</dbReference>
<evidence type="ECO:0000256" key="1">
    <source>
        <dbReference type="ARBA" id="ARBA00004162"/>
    </source>
</evidence>
<keyword evidence="7 10" id="KW-1133">Transmembrane helix</keyword>
<dbReference type="Gene3D" id="1.10.10.1230">
    <property type="entry name" value="Penicillin-binding protein, N-terminal non-catalytic domain, head sub-domain"/>
    <property type="match status" value="1"/>
</dbReference>
<feature type="domain" description="Penicillin-binding protein dimerisation" evidence="12">
    <location>
        <begin position="78"/>
        <end position="314"/>
    </location>
</feature>
<dbReference type="Proteomes" id="UP000004959">
    <property type="component" value="Chromosome"/>
</dbReference>
<dbReference type="Pfam" id="PF00905">
    <property type="entry name" value="Transpeptidase"/>
    <property type="match status" value="1"/>
</dbReference>
<comment type="similarity">
    <text evidence="2">Belongs to the transpeptidase family.</text>
</comment>
<evidence type="ECO:0000313" key="13">
    <source>
        <dbReference type="EMBL" id="EHN59289.1"/>
    </source>
</evidence>
<keyword evidence="6" id="KW-0573">Peptidoglycan synthesis</keyword>
<evidence type="ECO:0000256" key="3">
    <source>
        <dbReference type="ARBA" id="ARBA00022475"/>
    </source>
</evidence>
<dbReference type="HOGENOM" id="CLU_009289_7_0_9"/>
<keyword evidence="3" id="KW-1003">Cell membrane</keyword>
<dbReference type="Pfam" id="PF03717">
    <property type="entry name" value="PBP_dimer"/>
    <property type="match status" value="1"/>
</dbReference>
<keyword evidence="8 10" id="KW-0472">Membrane</keyword>
<dbReference type="AlphaFoldDB" id="G9WJU0"/>
<gene>
    <name evidence="13" type="ORF">OKIT_1191</name>
</gene>
<keyword evidence="4 10" id="KW-0812">Transmembrane</keyword>
<evidence type="ECO:0000256" key="9">
    <source>
        <dbReference type="ARBA" id="ARBA00023316"/>
    </source>
</evidence>
<dbReference type="Gene3D" id="3.90.1310.10">
    <property type="entry name" value="Penicillin-binding protein 2a (Domain 2)"/>
    <property type="match status" value="1"/>
</dbReference>
<dbReference type="InterPro" id="IPR001460">
    <property type="entry name" value="PCN-bd_Tpept"/>
</dbReference>
<organism evidence="13 14">
    <name type="scientific">Oenococcus kitaharae DSM 17330</name>
    <dbReference type="NCBI Taxonomy" id="1045004"/>
    <lineage>
        <taxon>Bacteria</taxon>
        <taxon>Bacillati</taxon>
        <taxon>Bacillota</taxon>
        <taxon>Bacilli</taxon>
        <taxon>Lactobacillales</taxon>
        <taxon>Lactobacillaceae</taxon>
        <taxon>Oenococcus</taxon>
    </lineage>
</organism>
<dbReference type="GO" id="GO:0005886">
    <property type="term" value="C:plasma membrane"/>
    <property type="evidence" value="ECO:0007669"/>
    <property type="project" value="UniProtKB-SubCell"/>
</dbReference>
<dbReference type="EMBL" id="AFVZ01000001">
    <property type="protein sequence ID" value="EHN59289.1"/>
    <property type="molecule type" value="Genomic_DNA"/>
</dbReference>
<evidence type="ECO:0000259" key="12">
    <source>
        <dbReference type="Pfam" id="PF03717"/>
    </source>
</evidence>
<evidence type="ECO:0000256" key="8">
    <source>
        <dbReference type="ARBA" id="ARBA00023136"/>
    </source>
</evidence>
<feature type="transmembrane region" description="Helical" evidence="10">
    <location>
        <begin position="37"/>
        <end position="59"/>
    </location>
</feature>
<dbReference type="PATRIC" id="fig|1045004.4.peg.1188"/>
<evidence type="ECO:0000256" key="5">
    <source>
        <dbReference type="ARBA" id="ARBA00022960"/>
    </source>
</evidence>
<dbReference type="eggNOG" id="COG0768">
    <property type="taxonomic scope" value="Bacteria"/>
</dbReference>
<dbReference type="SUPFAM" id="SSF56519">
    <property type="entry name" value="Penicillin binding protein dimerisation domain"/>
    <property type="match status" value="1"/>
</dbReference>
<feature type="domain" description="Penicillin-binding protein transpeptidase" evidence="11">
    <location>
        <begin position="355"/>
        <end position="665"/>
    </location>
</feature>
<name>G9WJU0_9LACO</name>
<comment type="subcellular location">
    <subcellularLocation>
        <location evidence="1">Cell membrane</location>
        <topology evidence="1">Single-pass membrane protein</topology>
    </subcellularLocation>
</comment>
<evidence type="ECO:0000256" key="6">
    <source>
        <dbReference type="ARBA" id="ARBA00022984"/>
    </source>
</evidence>
<proteinExistence type="inferred from homology"/>
<comment type="caution">
    <text evidence="13">The sequence shown here is derived from an EMBL/GenBank/DDBJ whole genome shotgun (WGS) entry which is preliminary data.</text>
</comment>